<evidence type="ECO:0000256" key="2">
    <source>
        <dbReference type="ARBA" id="ARBA00022448"/>
    </source>
</evidence>
<keyword evidence="4 12" id="KW-0812">Transmembrane</keyword>
<feature type="transmembrane region" description="Helical" evidence="12">
    <location>
        <begin position="53"/>
        <end position="72"/>
    </location>
</feature>
<sequence>MKKDHKSRKQHFLKELKYIFLNPFTWAWLLIAFILVIITAINRFTETDAGILSWWDSIWFSLVTIAAGYYEYSPATVPGRIASFLLLIFGMLVLSAITGRIASYFLDIQLKKEKGLLRLKNMKGHFIICGWRAGFDKILDYVLISNPDITTDMIVLINEATGDQIDTILSQNRFKGIHFVGGDFSDEAVLNRAQVEKAERALIISDQSKKYSQLEIDSRTVLAVLTIKNINPEIYIAAELTDSKFQNHLHMAHCDEIILTSDYEYSLLATASSGMGYSNVISALISKDADTGIIVDNIEPSFIGKTYKDLKNTFTDSKEVLVGLLLNTGNFHQRRKDALREAQKNPDIKKVIDELKKVKSIKSNSPLLTPDDNFIIPPFTKAIFVRGNTED</sequence>
<feature type="transmembrane region" description="Helical" evidence="12">
    <location>
        <begin position="84"/>
        <end position="106"/>
    </location>
</feature>
<keyword evidence="6" id="KW-0630">Potassium</keyword>
<keyword evidence="5" id="KW-0631">Potassium channel</keyword>
<dbReference type="EMBL" id="JACHFR010000004">
    <property type="protein sequence ID" value="MBB5219900.1"/>
    <property type="molecule type" value="Genomic_DNA"/>
</dbReference>
<evidence type="ECO:0000256" key="9">
    <source>
        <dbReference type="ARBA" id="ARBA00023136"/>
    </source>
</evidence>
<evidence type="ECO:0000313" key="15">
    <source>
        <dbReference type="Proteomes" id="UP000578697"/>
    </source>
</evidence>
<dbReference type="RefSeq" id="WP_184653450.1">
    <property type="nucleotide sequence ID" value="NZ_JACHFR010000004.1"/>
</dbReference>
<organism evidence="14 15">
    <name type="scientific">Treponema rectale</name>
    <dbReference type="NCBI Taxonomy" id="744512"/>
    <lineage>
        <taxon>Bacteria</taxon>
        <taxon>Pseudomonadati</taxon>
        <taxon>Spirochaetota</taxon>
        <taxon>Spirochaetia</taxon>
        <taxon>Spirochaetales</taxon>
        <taxon>Treponemataceae</taxon>
        <taxon>Treponema</taxon>
    </lineage>
</organism>
<dbReference type="Gene3D" id="1.10.287.70">
    <property type="match status" value="1"/>
</dbReference>
<reference evidence="14 15" key="1">
    <citation type="submission" date="2020-08" db="EMBL/GenBank/DDBJ databases">
        <title>Genomic Encyclopedia of Type Strains, Phase IV (KMG-IV): sequencing the most valuable type-strain genomes for metagenomic binning, comparative biology and taxonomic classification.</title>
        <authorList>
            <person name="Goeker M."/>
        </authorList>
    </citation>
    <scope>NUCLEOTIDE SEQUENCE [LARGE SCALE GENOMIC DNA]</scope>
    <source>
        <strain evidence="14 15">DSM 103679</strain>
    </source>
</reference>
<comment type="catalytic activity">
    <reaction evidence="11">
        <text>K(+)(in) = K(+)(out)</text>
        <dbReference type="Rhea" id="RHEA:29463"/>
        <dbReference type="ChEBI" id="CHEBI:29103"/>
    </reaction>
</comment>
<keyword evidence="9 12" id="KW-0472">Membrane</keyword>
<keyword evidence="8" id="KW-0406">Ion transport</keyword>
<keyword evidence="2" id="KW-0813">Transport</keyword>
<dbReference type="AlphaFoldDB" id="A0A840SGN6"/>
<evidence type="ECO:0000256" key="5">
    <source>
        <dbReference type="ARBA" id="ARBA00022826"/>
    </source>
</evidence>
<keyword evidence="10 14" id="KW-0407">Ion channel</keyword>
<evidence type="ECO:0000256" key="11">
    <source>
        <dbReference type="ARBA" id="ARBA00034430"/>
    </source>
</evidence>
<dbReference type="InterPro" id="IPR013099">
    <property type="entry name" value="K_chnl_dom"/>
</dbReference>
<evidence type="ECO:0000259" key="13">
    <source>
        <dbReference type="PROSITE" id="PS51201"/>
    </source>
</evidence>
<evidence type="ECO:0000313" key="14">
    <source>
        <dbReference type="EMBL" id="MBB5219900.1"/>
    </source>
</evidence>
<dbReference type="InterPro" id="IPR047871">
    <property type="entry name" value="K_chnl_Slo-like"/>
</dbReference>
<dbReference type="Pfam" id="PF22614">
    <property type="entry name" value="Slo-like_RCK"/>
    <property type="match status" value="1"/>
</dbReference>
<dbReference type="SUPFAM" id="SSF51735">
    <property type="entry name" value="NAD(P)-binding Rossmann-fold domains"/>
    <property type="match status" value="1"/>
</dbReference>
<keyword evidence="7 12" id="KW-1133">Transmembrane helix</keyword>
<dbReference type="Pfam" id="PF07885">
    <property type="entry name" value="Ion_trans_2"/>
    <property type="match status" value="1"/>
</dbReference>
<accession>A0A840SGN6</accession>
<name>A0A840SGN6_9SPIR</name>
<comment type="subcellular location">
    <subcellularLocation>
        <location evidence="1">Cell membrane</location>
        <topology evidence="1">Multi-pass membrane protein</topology>
    </subcellularLocation>
</comment>
<dbReference type="Gene3D" id="3.40.50.720">
    <property type="entry name" value="NAD(P)-binding Rossmann-like Domain"/>
    <property type="match status" value="1"/>
</dbReference>
<dbReference type="InterPro" id="IPR036291">
    <property type="entry name" value="NAD(P)-bd_dom_sf"/>
</dbReference>
<evidence type="ECO:0000256" key="3">
    <source>
        <dbReference type="ARBA" id="ARBA00022538"/>
    </source>
</evidence>
<proteinExistence type="predicted"/>
<evidence type="ECO:0000256" key="10">
    <source>
        <dbReference type="ARBA" id="ARBA00023303"/>
    </source>
</evidence>
<dbReference type="PROSITE" id="PS51201">
    <property type="entry name" value="RCK_N"/>
    <property type="match status" value="1"/>
</dbReference>
<keyword evidence="15" id="KW-1185">Reference proteome</keyword>
<comment type="caution">
    <text evidence="14">The sequence shown here is derived from an EMBL/GenBank/DDBJ whole genome shotgun (WGS) entry which is preliminary data.</text>
</comment>
<dbReference type="SUPFAM" id="SSF81324">
    <property type="entry name" value="Voltage-gated potassium channels"/>
    <property type="match status" value="1"/>
</dbReference>
<keyword evidence="3" id="KW-0633">Potassium transport</keyword>
<evidence type="ECO:0000256" key="7">
    <source>
        <dbReference type="ARBA" id="ARBA00022989"/>
    </source>
</evidence>
<dbReference type="GO" id="GO:0005267">
    <property type="term" value="F:potassium channel activity"/>
    <property type="evidence" value="ECO:0007669"/>
    <property type="project" value="UniProtKB-KW"/>
</dbReference>
<feature type="transmembrane region" description="Helical" evidence="12">
    <location>
        <begin position="20"/>
        <end position="41"/>
    </location>
</feature>
<protein>
    <submittedName>
        <fullName evidence="14">Voltage-gated potassium channel</fullName>
    </submittedName>
</protein>
<evidence type="ECO:0000256" key="8">
    <source>
        <dbReference type="ARBA" id="ARBA00023065"/>
    </source>
</evidence>
<dbReference type="PANTHER" id="PTHR10027">
    <property type="entry name" value="CALCIUM-ACTIVATED POTASSIUM CHANNEL ALPHA CHAIN"/>
    <property type="match status" value="1"/>
</dbReference>
<dbReference type="PANTHER" id="PTHR10027:SF10">
    <property type="entry name" value="SLOWPOKE 2, ISOFORM D"/>
    <property type="match status" value="1"/>
</dbReference>
<evidence type="ECO:0000256" key="4">
    <source>
        <dbReference type="ARBA" id="ARBA00022692"/>
    </source>
</evidence>
<dbReference type="InterPro" id="IPR003148">
    <property type="entry name" value="RCK_N"/>
</dbReference>
<dbReference type="GO" id="GO:0005886">
    <property type="term" value="C:plasma membrane"/>
    <property type="evidence" value="ECO:0007669"/>
    <property type="project" value="UniProtKB-SubCell"/>
</dbReference>
<evidence type="ECO:0000256" key="6">
    <source>
        <dbReference type="ARBA" id="ARBA00022958"/>
    </source>
</evidence>
<feature type="domain" description="RCK N-terminal" evidence="13">
    <location>
        <begin position="123"/>
        <end position="259"/>
    </location>
</feature>
<evidence type="ECO:0000256" key="1">
    <source>
        <dbReference type="ARBA" id="ARBA00004651"/>
    </source>
</evidence>
<evidence type="ECO:0000256" key="12">
    <source>
        <dbReference type="SAM" id="Phobius"/>
    </source>
</evidence>
<dbReference type="Proteomes" id="UP000578697">
    <property type="component" value="Unassembled WGS sequence"/>
</dbReference>
<gene>
    <name evidence="14" type="ORF">HNP77_002289</name>
</gene>